<reference evidence="1 2" key="1">
    <citation type="submission" date="2016-05" db="EMBL/GenBank/DDBJ databases">
        <title>Diversity and Homogeneity among Thermoacidophilic Verrucomicrobia Methanotrophs Linked with Geographical Origin.</title>
        <authorList>
            <person name="Erikstad H.-A."/>
            <person name="Smestad N.B."/>
            <person name="Ceballos R.M."/>
            <person name="Birkeland N.-K."/>
        </authorList>
    </citation>
    <scope>NUCLEOTIDE SEQUENCE [LARGE SCALE GENOMIC DNA]</scope>
    <source>
        <strain evidence="1 2">Phi</strain>
    </source>
</reference>
<evidence type="ECO:0008006" key="3">
    <source>
        <dbReference type="Google" id="ProtNLM"/>
    </source>
</evidence>
<gene>
    <name evidence="1" type="ORF">A7Q10_01640</name>
</gene>
<name>A0A4Y8PBF8_9BACT</name>
<accession>A0A4Y8PBF8</accession>
<dbReference type="OrthoDB" id="189298at2"/>
<dbReference type="EMBL" id="LXQC01000165">
    <property type="protein sequence ID" value="TFE66984.1"/>
    <property type="molecule type" value="Genomic_DNA"/>
</dbReference>
<protein>
    <recommendedName>
        <fullName evidence="3">Serine kinase</fullName>
    </recommendedName>
</protein>
<evidence type="ECO:0000313" key="1">
    <source>
        <dbReference type="EMBL" id="TFE66984.1"/>
    </source>
</evidence>
<organism evidence="1 2">
    <name type="scientific">Methylacidiphilum caldifontis</name>
    <dbReference type="NCBI Taxonomy" id="2795386"/>
    <lineage>
        <taxon>Bacteria</taxon>
        <taxon>Pseudomonadati</taxon>
        <taxon>Verrucomicrobiota</taxon>
        <taxon>Methylacidiphilae</taxon>
        <taxon>Methylacidiphilales</taxon>
        <taxon>Methylacidiphilaceae</taxon>
        <taxon>Methylacidiphilum (ex Ratnadevi et al. 2023)</taxon>
    </lineage>
</organism>
<evidence type="ECO:0000313" key="2">
    <source>
        <dbReference type="Proteomes" id="UP000297713"/>
    </source>
</evidence>
<proteinExistence type="predicted"/>
<keyword evidence="2" id="KW-1185">Reference proteome</keyword>
<dbReference type="Gene3D" id="3.40.50.300">
    <property type="entry name" value="P-loop containing nucleotide triphosphate hydrolases"/>
    <property type="match status" value="1"/>
</dbReference>
<dbReference type="SUPFAM" id="SSF53795">
    <property type="entry name" value="PEP carboxykinase-like"/>
    <property type="match status" value="1"/>
</dbReference>
<dbReference type="Proteomes" id="UP000297713">
    <property type="component" value="Unassembled WGS sequence"/>
</dbReference>
<dbReference type="AlphaFoldDB" id="A0A4Y8PBF8"/>
<comment type="caution">
    <text evidence="1">The sequence shown here is derived from an EMBL/GenBank/DDBJ whole genome shotgun (WGS) entry which is preliminary data.</text>
</comment>
<dbReference type="InterPro" id="IPR027417">
    <property type="entry name" value="P-loop_NTPase"/>
</dbReference>
<sequence length="283" mass="32456">MGDWALKIKSNAVGYGIGLEGSIEELAFSGPVIWGRYPFYSSYVEFIPEMEQKPLLSSGPLSYLLNPRRIVVEDKFLFTIDADRLFFAYKSFDQEKLKYYFYQFVLPLFGQCIGKLLFLHGGAFEANSQAVGLMASSGGGKSTLLAAFQELGYNLVADDRTGFVLETNEPLVVPAHPFLRNYRKSEDIGRPVAHFSKHILPLKTIFFLRWTDNQEPFIEKVEPGKAFRNLYFNSAFVLDERVHVQKILQWLAQMCTYRLFLPRGKIEKIPQICEMILSQSFNR</sequence>
<dbReference type="RefSeq" id="WP_134440685.1">
    <property type="nucleotide sequence ID" value="NZ_LXQC01000165.1"/>
</dbReference>